<sequence>MESKLIDDKLRNELEVIFSRYIEVEKVLLFGSRARGDNKYNSDVDLCIFGEGVSHLILAKINMDINELNTCLSFDILSINELSKEELIENILREGVVIYNEETRGKKI</sequence>
<dbReference type="InterPro" id="IPR043519">
    <property type="entry name" value="NT_sf"/>
</dbReference>
<evidence type="ECO:0000259" key="1">
    <source>
        <dbReference type="Pfam" id="PF18765"/>
    </source>
</evidence>
<dbReference type="InterPro" id="IPR041633">
    <property type="entry name" value="Polbeta"/>
</dbReference>
<dbReference type="PANTHER" id="PTHR33933">
    <property type="entry name" value="NUCLEOTIDYLTRANSFERASE"/>
    <property type="match status" value="1"/>
</dbReference>
<dbReference type="EMBL" id="LWAE01000001">
    <property type="protein sequence ID" value="KZL94114.1"/>
    <property type="molecule type" value="Genomic_DNA"/>
</dbReference>
<organism evidence="2 3">
    <name type="scientific">Clostridium magnum DSM 2767</name>
    <dbReference type="NCBI Taxonomy" id="1121326"/>
    <lineage>
        <taxon>Bacteria</taxon>
        <taxon>Bacillati</taxon>
        <taxon>Bacillota</taxon>
        <taxon>Clostridia</taxon>
        <taxon>Eubacteriales</taxon>
        <taxon>Clostridiaceae</taxon>
        <taxon>Clostridium</taxon>
    </lineage>
</organism>
<dbReference type="AlphaFoldDB" id="A0A162UNK2"/>
<name>A0A162UNK2_9CLOT</name>
<feature type="domain" description="Polymerase beta nucleotidyltransferase" evidence="1">
    <location>
        <begin position="12"/>
        <end position="102"/>
    </location>
</feature>
<dbReference type="SUPFAM" id="SSF81301">
    <property type="entry name" value="Nucleotidyltransferase"/>
    <property type="match status" value="1"/>
</dbReference>
<evidence type="ECO:0000313" key="2">
    <source>
        <dbReference type="EMBL" id="KZL94114.1"/>
    </source>
</evidence>
<dbReference type="InterPro" id="IPR052548">
    <property type="entry name" value="Type_VII_TA_antitoxin"/>
</dbReference>
<comment type="caution">
    <text evidence="2">The sequence shown here is derived from an EMBL/GenBank/DDBJ whole genome shotgun (WGS) entry which is preliminary data.</text>
</comment>
<dbReference type="CDD" id="cd05403">
    <property type="entry name" value="NT_KNTase_like"/>
    <property type="match status" value="1"/>
</dbReference>
<dbReference type="RefSeq" id="WP_242872934.1">
    <property type="nucleotide sequence ID" value="NZ_FQXL01000009.1"/>
</dbReference>
<dbReference type="PANTHER" id="PTHR33933:SF1">
    <property type="entry name" value="PROTEIN ADENYLYLTRANSFERASE MNTA-RELATED"/>
    <property type="match status" value="1"/>
</dbReference>
<keyword evidence="2" id="KW-0808">Transferase</keyword>
<gene>
    <name evidence="2" type="ORF">CLMAG_11670</name>
</gene>
<reference evidence="2 3" key="1">
    <citation type="submission" date="2016-04" db="EMBL/GenBank/DDBJ databases">
        <title>Genome sequence of Clostridium magnum DSM 2767.</title>
        <authorList>
            <person name="Poehlein A."/>
            <person name="Uhlig R."/>
            <person name="Fischer R."/>
            <person name="Bahl H."/>
            <person name="Daniel R."/>
        </authorList>
    </citation>
    <scope>NUCLEOTIDE SEQUENCE [LARGE SCALE GENOMIC DNA]</scope>
    <source>
        <strain evidence="2 3">DSM 2767</strain>
    </source>
</reference>
<protein>
    <submittedName>
        <fullName evidence="2">Nucleotidyltransferase domain protein</fullName>
    </submittedName>
</protein>
<keyword evidence="3" id="KW-1185">Reference proteome</keyword>
<dbReference type="PATRIC" id="fig|1121326.3.peg.1133"/>
<accession>A0A162UNK2</accession>
<dbReference type="Proteomes" id="UP000076603">
    <property type="component" value="Unassembled WGS sequence"/>
</dbReference>
<dbReference type="Gene3D" id="3.30.460.10">
    <property type="entry name" value="Beta Polymerase, domain 2"/>
    <property type="match status" value="1"/>
</dbReference>
<dbReference type="GO" id="GO:0016740">
    <property type="term" value="F:transferase activity"/>
    <property type="evidence" value="ECO:0007669"/>
    <property type="project" value="UniProtKB-KW"/>
</dbReference>
<proteinExistence type="predicted"/>
<dbReference type="STRING" id="1121326.CLMAG_11670"/>
<evidence type="ECO:0000313" key="3">
    <source>
        <dbReference type="Proteomes" id="UP000076603"/>
    </source>
</evidence>
<dbReference type="Pfam" id="PF18765">
    <property type="entry name" value="Polbeta"/>
    <property type="match status" value="1"/>
</dbReference>